<organism evidence="2 3">
    <name type="scientific">Cronartium quercuum f. sp. fusiforme G11</name>
    <dbReference type="NCBI Taxonomy" id="708437"/>
    <lineage>
        <taxon>Eukaryota</taxon>
        <taxon>Fungi</taxon>
        <taxon>Dikarya</taxon>
        <taxon>Basidiomycota</taxon>
        <taxon>Pucciniomycotina</taxon>
        <taxon>Pucciniomycetes</taxon>
        <taxon>Pucciniales</taxon>
        <taxon>Coleosporiaceae</taxon>
        <taxon>Cronartium</taxon>
    </lineage>
</organism>
<accession>A0A9P6NVC7</accession>
<feature type="region of interest" description="Disordered" evidence="1">
    <location>
        <begin position="157"/>
        <end position="176"/>
    </location>
</feature>
<evidence type="ECO:0000313" key="2">
    <source>
        <dbReference type="EMBL" id="KAG0152292.1"/>
    </source>
</evidence>
<gene>
    <name evidence="2" type="ORF">CROQUDRAFT_667199</name>
</gene>
<protein>
    <submittedName>
        <fullName evidence="2">Uncharacterized protein</fullName>
    </submittedName>
</protein>
<dbReference type="AlphaFoldDB" id="A0A9P6NVC7"/>
<keyword evidence="3" id="KW-1185">Reference proteome</keyword>
<evidence type="ECO:0000256" key="1">
    <source>
        <dbReference type="SAM" id="MobiDB-lite"/>
    </source>
</evidence>
<comment type="caution">
    <text evidence="2">The sequence shown here is derived from an EMBL/GenBank/DDBJ whole genome shotgun (WGS) entry which is preliminary data.</text>
</comment>
<evidence type="ECO:0000313" key="3">
    <source>
        <dbReference type="Proteomes" id="UP000886653"/>
    </source>
</evidence>
<dbReference type="EMBL" id="MU167208">
    <property type="protein sequence ID" value="KAG0152292.1"/>
    <property type="molecule type" value="Genomic_DNA"/>
</dbReference>
<name>A0A9P6NVC7_9BASI</name>
<dbReference type="OrthoDB" id="2506562at2759"/>
<sequence length="176" mass="19419">MERLAELFPELEELQVTLETIQCRWWPHKVNAWALSLSRLSRLKVFRWNCVPFISPDAEQVRVAMRSQAIVLAHALPNLHTVGFVDREDYLAIDRHNGRLLSVRWIGPGQSAAAELVTDRDLGLAKRGSGCDPFLAPPGHAPSGLSLANRCLSSISSTSLDSSTNLEGEFGSTSEL</sequence>
<reference evidence="2" key="1">
    <citation type="submission" date="2013-11" db="EMBL/GenBank/DDBJ databases">
        <title>Genome sequence of the fusiform rust pathogen reveals effectors for host alternation and coevolution with pine.</title>
        <authorList>
            <consortium name="DOE Joint Genome Institute"/>
            <person name="Smith K."/>
            <person name="Pendleton A."/>
            <person name="Kubisiak T."/>
            <person name="Anderson C."/>
            <person name="Salamov A."/>
            <person name="Aerts A."/>
            <person name="Riley R."/>
            <person name="Clum A."/>
            <person name="Lindquist E."/>
            <person name="Ence D."/>
            <person name="Campbell M."/>
            <person name="Kronenberg Z."/>
            <person name="Feau N."/>
            <person name="Dhillon B."/>
            <person name="Hamelin R."/>
            <person name="Burleigh J."/>
            <person name="Smith J."/>
            <person name="Yandell M."/>
            <person name="Nelson C."/>
            <person name="Grigoriev I."/>
            <person name="Davis J."/>
        </authorList>
    </citation>
    <scope>NUCLEOTIDE SEQUENCE</scope>
    <source>
        <strain evidence="2">G11</strain>
    </source>
</reference>
<proteinExistence type="predicted"/>
<dbReference type="Proteomes" id="UP000886653">
    <property type="component" value="Unassembled WGS sequence"/>
</dbReference>